<evidence type="ECO:0000259" key="4">
    <source>
        <dbReference type="Pfam" id="PF13193"/>
    </source>
</evidence>
<feature type="region of interest" description="Disordered" evidence="1">
    <location>
        <begin position="183"/>
        <end position="203"/>
    </location>
</feature>
<dbReference type="InterPro" id="IPR020459">
    <property type="entry name" value="AMP-binding"/>
</dbReference>
<feature type="domain" description="AMP-dependent synthetase/ligase" evidence="2">
    <location>
        <begin position="426"/>
        <end position="773"/>
    </location>
</feature>
<dbReference type="Proteomes" id="UP001165092">
    <property type="component" value="Unassembled WGS sequence"/>
</dbReference>
<dbReference type="GO" id="GO:0047527">
    <property type="term" value="F:2,3-dihydroxybenzoate-serine ligase activity"/>
    <property type="evidence" value="ECO:0007669"/>
    <property type="project" value="TreeGrafter"/>
</dbReference>
<dbReference type="PANTHER" id="PTHR45527">
    <property type="entry name" value="NONRIBOSOMAL PEPTIDE SYNTHETASE"/>
    <property type="match status" value="1"/>
</dbReference>
<dbReference type="GO" id="GO:0008610">
    <property type="term" value="P:lipid biosynthetic process"/>
    <property type="evidence" value="ECO:0007669"/>
    <property type="project" value="UniProtKB-ARBA"/>
</dbReference>
<keyword evidence="6" id="KW-1185">Reference proteome</keyword>
<dbReference type="InterPro" id="IPR020845">
    <property type="entry name" value="AMP-binding_CS"/>
</dbReference>
<dbReference type="InterPro" id="IPR045851">
    <property type="entry name" value="AMP-bd_C_sf"/>
</dbReference>
<dbReference type="InterPro" id="IPR000873">
    <property type="entry name" value="AMP-dep_synth/lig_dom"/>
</dbReference>
<dbReference type="InterPro" id="IPR042099">
    <property type="entry name" value="ANL_N_sf"/>
</dbReference>
<dbReference type="RefSeq" id="WP_285761688.1">
    <property type="nucleotide sequence ID" value="NZ_BSQG01000012.1"/>
</dbReference>
<evidence type="ECO:0000259" key="3">
    <source>
        <dbReference type="Pfam" id="PF00668"/>
    </source>
</evidence>
<dbReference type="AlphaFoldDB" id="A0A9W6UKZ8"/>
<gene>
    <name evidence="5" type="ORF">Nans01_44990</name>
</gene>
<dbReference type="InterPro" id="IPR010071">
    <property type="entry name" value="AA_adenyl_dom"/>
</dbReference>
<dbReference type="PANTHER" id="PTHR45527:SF1">
    <property type="entry name" value="FATTY ACID SYNTHASE"/>
    <property type="match status" value="1"/>
</dbReference>
<comment type="caution">
    <text evidence="5">The sequence shown here is derived from an EMBL/GenBank/DDBJ whole genome shotgun (WGS) entry which is preliminary data.</text>
</comment>
<feature type="domain" description="AMP-binding enzyme C-terminal" evidence="4">
    <location>
        <begin position="833"/>
        <end position="907"/>
    </location>
</feature>
<dbReference type="Gene3D" id="3.30.559.30">
    <property type="entry name" value="Nonribosomal peptide synthetase, condensation domain"/>
    <property type="match status" value="1"/>
</dbReference>
<dbReference type="InterPro" id="IPR001242">
    <property type="entry name" value="Condensation_dom"/>
</dbReference>
<dbReference type="InterPro" id="IPR023213">
    <property type="entry name" value="CAT-like_dom_sf"/>
</dbReference>
<dbReference type="GO" id="GO:0043041">
    <property type="term" value="P:amino acid activation for nonribosomal peptide biosynthetic process"/>
    <property type="evidence" value="ECO:0007669"/>
    <property type="project" value="TreeGrafter"/>
</dbReference>
<dbReference type="Gene3D" id="3.30.300.30">
    <property type="match status" value="1"/>
</dbReference>
<proteinExistence type="predicted"/>
<evidence type="ECO:0000259" key="2">
    <source>
        <dbReference type="Pfam" id="PF00501"/>
    </source>
</evidence>
<evidence type="ECO:0000313" key="5">
    <source>
        <dbReference type="EMBL" id="GLU50148.1"/>
    </source>
</evidence>
<dbReference type="GO" id="GO:0005829">
    <property type="term" value="C:cytosol"/>
    <property type="evidence" value="ECO:0007669"/>
    <property type="project" value="TreeGrafter"/>
</dbReference>
<dbReference type="Gene3D" id="3.40.50.12780">
    <property type="entry name" value="N-terminal domain of ligase-like"/>
    <property type="match status" value="1"/>
</dbReference>
<dbReference type="PRINTS" id="PR00154">
    <property type="entry name" value="AMPBINDING"/>
</dbReference>
<dbReference type="GO" id="GO:0009239">
    <property type="term" value="P:enterobactin biosynthetic process"/>
    <property type="evidence" value="ECO:0007669"/>
    <property type="project" value="TreeGrafter"/>
</dbReference>
<dbReference type="SUPFAM" id="SSF52777">
    <property type="entry name" value="CoA-dependent acyltransferases"/>
    <property type="match status" value="2"/>
</dbReference>
<dbReference type="Pfam" id="PF00501">
    <property type="entry name" value="AMP-binding"/>
    <property type="match status" value="1"/>
</dbReference>
<feature type="domain" description="Condensation" evidence="3">
    <location>
        <begin position="2"/>
        <end position="403"/>
    </location>
</feature>
<dbReference type="GO" id="GO:0009366">
    <property type="term" value="C:enterobactin synthetase complex"/>
    <property type="evidence" value="ECO:0007669"/>
    <property type="project" value="TreeGrafter"/>
</dbReference>
<dbReference type="InterPro" id="IPR025110">
    <property type="entry name" value="AMP-bd_C"/>
</dbReference>
<dbReference type="FunFam" id="3.40.50.980:FF:000001">
    <property type="entry name" value="Non-ribosomal peptide synthetase"/>
    <property type="match status" value="1"/>
</dbReference>
<reference evidence="5" key="1">
    <citation type="submission" date="2023-02" db="EMBL/GenBank/DDBJ databases">
        <title>Nocardiopsis ansamitocini NBRC 112285.</title>
        <authorList>
            <person name="Ichikawa N."/>
            <person name="Sato H."/>
            <person name="Tonouchi N."/>
        </authorList>
    </citation>
    <scope>NUCLEOTIDE SEQUENCE</scope>
    <source>
        <strain evidence="5">NBRC 112285</strain>
    </source>
</reference>
<dbReference type="EMBL" id="BSQG01000012">
    <property type="protein sequence ID" value="GLU50148.1"/>
    <property type="molecule type" value="Genomic_DNA"/>
</dbReference>
<sequence>MVVLSVAQRRSLRQWLKEPDDGSANRSLVLRLRGPLDREPIISALHTLLDRNPALRTCFRTADEDPVGVLLRTEQLGVEQFRAEDDEPLDLVRRYVRARFDLASATARAALVEVGPEDHLVVLAAHPVTVDARSMDVLCGQLTEILHDATPGNEPIAEAGQDGDYFWRAALEGADGALDLPTDRLRRQGPRHTVGTRKRGLGPAAHGLATTEAVPTRAVLMAALAVVLRRYTGKDDILVGVTTDIRRNPRFVGAATAPLILRIRISPGQSVQELVRAVARDGAAAHGHRHARLDRVIGVGAVPYQVLVDHQGPGRAPKWPGHQVERVDVEQDPPALPAGVDVSLLFADRGGGVAVSCRYDADVFSAERIDRLLAHLDQTLNAMADAPGSQVSGLRILTEEEHRRAAETWNATEPEFPASATLPELFTRHVGRTPGATAVRTASGELSYKEFAEQADGLAARLRSEGVQRGDVVGVAVGRTPDLPVSLMAVQRAGGACLPLDLSDPDERLRLMLDDAGAVMVVADEKEHERLAPFGVPLIALREQSPAAAEPPGATTVEDLCYVIYTSGSTGRPKGVLLAQRGRVNNFGDFNRRFEVGPGDAVLSVSSLGFDMTTYDLFGMLIAGAATVLPDPGRDRDPAHWLDLLRTCGVTIWHSVPALLDLVLFAAEKLGVRKLPGLRLVLLGGDWIPVGLADRVRALAPFAQVISLGGATEVSMDSVIYPIDQVAPDRRSVPYGRPMAGQRAYVVDVDGHLAPVGVPGELYLGGVGLAWGYTGAAARTAERFVPDPFSPSPGSRMYATGDSAEYFPNGVLKLIGRLDFQVKIAGNRVELGEVETALRDQPGVEAAVAAAPPVNGIRTLVGYVVGRKGRGLDPNELRQVLRSRLPAYMVPSVIFVLDGFPLTRNGKLDREALPLPRSTPGFG</sequence>
<dbReference type="SUPFAM" id="SSF56801">
    <property type="entry name" value="Acetyl-CoA synthetase-like"/>
    <property type="match status" value="1"/>
</dbReference>
<dbReference type="GO" id="GO:0031177">
    <property type="term" value="F:phosphopantetheine binding"/>
    <property type="evidence" value="ECO:0007669"/>
    <property type="project" value="TreeGrafter"/>
</dbReference>
<evidence type="ECO:0000256" key="1">
    <source>
        <dbReference type="SAM" id="MobiDB-lite"/>
    </source>
</evidence>
<evidence type="ECO:0008006" key="7">
    <source>
        <dbReference type="Google" id="ProtNLM"/>
    </source>
</evidence>
<dbReference type="NCBIfam" id="TIGR01733">
    <property type="entry name" value="AA-adenyl-dom"/>
    <property type="match status" value="1"/>
</dbReference>
<dbReference type="Pfam" id="PF13193">
    <property type="entry name" value="AMP-binding_C"/>
    <property type="match status" value="1"/>
</dbReference>
<dbReference type="Gene3D" id="3.30.559.10">
    <property type="entry name" value="Chloramphenicol acetyltransferase-like domain"/>
    <property type="match status" value="1"/>
</dbReference>
<feature type="compositionally biased region" description="Basic residues" evidence="1">
    <location>
        <begin position="187"/>
        <end position="200"/>
    </location>
</feature>
<accession>A0A9W6UKZ8</accession>
<name>A0A9W6UKZ8_9ACTN</name>
<organism evidence="5 6">
    <name type="scientific">Nocardiopsis ansamitocini</name>
    <dbReference type="NCBI Taxonomy" id="1670832"/>
    <lineage>
        <taxon>Bacteria</taxon>
        <taxon>Bacillati</taxon>
        <taxon>Actinomycetota</taxon>
        <taxon>Actinomycetes</taxon>
        <taxon>Streptosporangiales</taxon>
        <taxon>Nocardiopsidaceae</taxon>
        <taxon>Nocardiopsis</taxon>
    </lineage>
</organism>
<dbReference type="PROSITE" id="PS00455">
    <property type="entry name" value="AMP_BINDING"/>
    <property type="match status" value="1"/>
</dbReference>
<dbReference type="Pfam" id="PF00668">
    <property type="entry name" value="Condensation"/>
    <property type="match status" value="1"/>
</dbReference>
<protein>
    <recommendedName>
        <fullName evidence="7">Amino acid adenylation domain-containing protein</fullName>
    </recommendedName>
</protein>
<evidence type="ECO:0000313" key="6">
    <source>
        <dbReference type="Proteomes" id="UP001165092"/>
    </source>
</evidence>